<comment type="caution">
    <text evidence="2">The sequence shown here is derived from an EMBL/GenBank/DDBJ whole genome shotgun (WGS) entry which is preliminary data.</text>
</comment>
<dbReference type="InterPro" id="IPR017853">
    <property type="entry name" value="GH"/>
</dbReference>
<sequence length="1483" mass="162127">MIKRKTTSISNHLLNNNMYSKILPLLFMLFGLPAYSQVKVTFNINTNADRKIISPLIYGTNDNYKHAAAKRFGGNRITNYNWENNASNAGRDWFHESDNYVPWEQGVDEADYNVPGAAVKSFHTRSLQQKAYSLITLPMAKYVAADKNGGVSEAQSAPSGRWVNVKYTKPGALSLFPNLADNTVYNDEEINFLIHHFGRSNTSTGVKGYALDNEPGLWFDSHSRMWGPGHVPVSYLLDNSVELATRIKQMDPTSEVFGPASWGVSEFETLQDAPDWADVRGNYVTFIDYYLAKMKERGGANRLLDVLDVHWYPQGRNDGLSPFNNSSDYATSAARMEMTRSLWDSTYRENTWIGTDGWKVEQFLPFIPKMNKHINTYYPGTKLAITEYSYMGTGHPSGGIAQADALGIFGKLGLYLATYWGGVIDYVKAGFDIYRNYDGKGGQFGDISVNSVTSDITNSSVHASIESANQGRTHIIAMNKNQDGPIVATININSDRAYKSARVWAFDRSSSAMRQIRNVRVINDNKFDYTIPALTACHIVLTEEDLSVYPDFDGVKITPEAGWSDGTATFDIVATIYDGDKDIQKVTADLTPVGGPAAAALKLTSAAKGEYKLTYKLPATAVSGLKMIKLTATDAQNHSGESTVQYRVIKKTQSSMIWDADSVTRGVGEHFFDPADSLASKQAKIQRITTGGNNKPGSLFMHFIHGPNKYNMMTWRISNYSNPADGRDISDFGFVEFYIRSNAPAGSDIEFSMRDASAELGTSATVALKRDGYLSAFSPTSYSRVRIPIAALTAGSEVHLDQIWQFNFSANTASKGFDVWVDDIRVLPYSHPYKAPAISGVSQIRESGYSDGLIADAIAADVTDPDNDLKSVTVDLSEVNGPNNLVMPRKTGNRYKAAFTIPKGVSPGVKKLKITARDAAGNETVYHAAYKIEQVASDLLIWDGDTKNTGTQIRVNDSTTAKVNPIGGNRQPVSMDIHLDKQTGDFAAVAWDWNEDTYNTELLDLSDKRYLNFYIKITPPSADFDMDVFVKDRFGNDPPGVKLKAGGYVSSFTGQYQLVSIPLARLFGNTDIDKTQMTRVGWLSNQMSTRKLDFKIDDIYASGSMVHDVKMKVTHPRCNVKGAIAIDTILDATGPFNYYINGSANPQGLTNKNFSNLKAGKYLIRITGPDRFVYMEEVILKDEPLILTPVVTPGNAEITVSGGSGNYTYAWSNGAKEPRLIKVAEGNYTLTVTDITTACKASVTVYIPPVPVTMASTRATCAANGTIIVTSKPGGITKVKYFINGRANPAGSSNREFTGLKPGSYTITMTAPGGFNHEQQVVVGGSPSVPVVRASVSGGDITLSITGGSGKFTYAWNTGATTRDLRNMPSGTYTVTVLDTAGGCQTTHTVNLANPSRLLSNNALSVYPNPVKGNGTINIRYEFADKAQRLITLRDLYGKLLSSVTVTEATGDFIISLPGLRAGVYVLKNEGKDPASLKVLVQE</sequence>
<dbReference type="InterPro" id="IPR025667">
    <property type="entry name" value="SprB_repeat"/>
</dbReference>
<dbReference type="SUPFAM" id="SSF51445">
    <property type="entry name" value="(Trans)glycosidases"/>
    <property type="match status" value="1"/>
</dbReference>
<dbReference type="InterPro" id="IPR024745">
    <property type="entry name" value="GH44_cat"/>
</dbReference>
<evidence type="ECO:0000313" key="3">
    <source>
        <dbReference type="Proteomes" id="UP000253209"/>
    </source>
</evidence>
<reference evidence="2 3" key="1">
    <citation type="submission" date="2018-05" db="EMBL/GenBank/DDBJ databases">
        <title>Mucilaginibacter hurinus sp. nov., isolated from briquette warehouse soil.</title>
        <authorList>
            <person name="Choi L."/>
        </authorList>
    </citation>
    <scope>NUCLEOTIDE SEQUENCE [LARGE SCALE GENOMIC DNA]</scope>
    <source>
        <strain evidence="2 3">ZR32</strain>
    </source>
</reference>
<name>A0A367GSF1_9SPHI</name>
<organism evidence="2 3">
    <name type="scientific">Mucilaginibacter hurinus</name>
    <dbReference type="NCBI Taxonomy" id="2201324"/>
    <lineage>
        <taxon>Bacteria</taxon>
        <taxon>Pseudomonadati</taxon>
        <taxon>Bacteroidota</taxon>
        <taxon>Sphingobacteriia</taxon>
        <taxon>Sphingobacteriales</taxon>
        <taxon>Sphingobacteriaceae</taxon>
        <taxon>Mucilaginibacter</taxon>
    </lineage>
</organism>
<dbReference type="SUPFAM" id="SSF49785">
    <property type="entry name" value="Galactose-binding domain-like"/>
    <property type="match status" value="1"/>
</dbReference>
<dbReference type="EMBL" id="QGDC01000003">
    <property type="protein sequence ID" value="RCH55756.1"/>
    <property type="molecule type" value="Genomic_DNA"/>
</dbReference>
<evidence type="ECO:0000259" key="1">
    <source>
        <dbReference type="Pfam" id="PF12891"/>
    </source>
</evidence>
<dbReference type="InterPro" id="IPR013780">
    <property type="entry name" value="Glyco_hydro_b"/>
</dbReference>
<proteinExistence type="predicted"/>
<dbReference type="Proteomes" id="UP000253209">
    <property type="component" value="Unassembled WGS sequence"/>
</dbReference>
<dbReference type="InterPro" id="IPR026444">
    <property type="entry name" value="Secre_tail"/>
</dbReference>
<dbReference type="Pfam" id="PF13573">
    <property type="entry name" value="SprB"/>
    <property type="match status" value="2"/>
</dbReference>
<dbReference type="Gene3D" id="3.20.20.80">
    <property type="entry name" value="Glycosidases"/>
    <property type="match status" value="1"/>
</dbReference>
<dbReference type="Gene3D" id="2.60.40.1180">
    <property type="entry name" value="Golgi alpha-mannosidase II"/>
    <property type="match status" value="1"/>
</dbReference>
<dbReference type="NCBIfam" id="TIGR04183">
    <property type="entry name" value="Por_Secre_tail"/>
    <property type="match status" value="1"/>
</dbReference>
<protein>
    <recommendedName>
        <fullName evidence="1">Glycoside hydrolase family 44 catalytic domain-containing protein</fullName>
    </recommendedName>
</protein>
<dbReference type="Pfam" id="PF12891">
    <property type="entry name" value="Glyco_hydro_44"/>
    <property type="match status" value="1"/>
</dbReference>
<dbReference type="InterPro" id="IPR008979">
    <property type="entry name" value="Galactose-bd-like_sf"/>
</dbReference>
<gene>
    <name evidence="2" type="ORF">DJ568_07695</name>
</gene>
<accession>A0A367GSF1</accession>
<keyword evidence="3" id="KW-1185">Reference proteome</keyword>
<feature type="domain" description="Glycoside hydrolase family 44 catalytic" evidence="1">
    <location>
        <begin position="86"/>
        <end position="314"/>
    </location>
</feature>
<dbReference type="Gene3D" id="2.60.120.430">
    <property type="entry name" value="Galactose-binding lectin"/>
    <property type="match status" value="2"/>
</dbReference>
<evidence type="ECO:0000313" key="2">
    <source>
        <dbReference type="EMBL" id="RCH55756.1"/>
    </source>
</evidence>